<name>A0A2P2K871_RHIMU</name>
<dbReference type="AlphaFoldDB" id="A0A2P2K871"/>
<evidence type="ECO:0000313" key="2">
    <source>
        <dbReference type="EMBL" id="MBX01918.1"/>
    </source>
</evidence>
<feature type="transmembrane region" description="Helical" evidence="1">
    <location>
        <begin position="36"/>
        <end position="58"/>
    </location>
</feature>
<sequence>MGFKVCMHGVYMFPSILVKIFKQNHSWQRNRDHLEASAFIGCVYVIDNILMVELIAYVSNLMRSRETCIICVYFVKCFTSFWLLIFNVHYAVYLRKYDVDVSSY</sequence>
<accession>A0A2P2K871</accession>
<keyword evidence="1" id="KW-0812">Transmembrane</keyword>
<keyword evidence="1" id="KW-1133">Transmembrane helix</keyword>
<dbReference type="EMBL" id="GGEC01021434">
    <property type="protein sequence ID" value="MBX01918.1"/>
    <property type="molecule type" value="Transcribed_RNA"/>
</dbReference>
<keyword evidence="1" id="KW-0472">Membrane</keyword>
<feature type="transmembrane region" description="Helical" evidence="1">
    <location>
        <begin position="70"/>
        <end position="92"/>
    </location>
</feature>
<reference evidence="2" key="1">
    <citation type="submission" date="2018-02" db="EMBL/GenBank/DDBJ databases">
        <title>Rhizophora mucronata_Transcriptome.</title>
        <authorList>
            <person name="Meera S.P."/>
            <person name="Sreeshan A."/>
            <person name="Augustine A."/>
        </authorList>
    </citation>
    <scope>NUCLEOTIDE SEQUENCE</scope>
    <source>
        <tissue evidence="2">Leaf</tissue>
    </source>
</reference>
<protein>
    <submittedName>
        <fullName evidence="2">Uncharacterized protein</fullName>
    </submittedName>
</protein>
<organism evidence="2">
    <name type="scientific">Rhizophora mucronata</name>
    <name type="common">Asiatic mangrove</name>
    <dbReference type="NCBI Taxonomy" id="61149"/>
    <lineage>
        <taxon>Eukaryota</taxon>
        <taxon>Viridiplantae</taxon>
        <taxon>Streptophyta</taxon>
        <taxon>Embryophyta</taxon>
        <taxon>Tracheophyta</taxon>
        <taxon>Spermatophyta</taxon>
        <taxon>Magnoliopsida</taxon>
        <taxon>eudicotyledons</taxon>
        <taxon>Gunneridae</taxon>
        <taxon>Pentapetalae</taxon>
        <taxon>rosids</taxon>
        <taxon>fabids</taxon>
        <taxon>Malpighiales</taxon>
        <taxon>Rhizophoraceae</taxon>
        <taxon>Rhizophora</taxon>
    </lineage>
</organism>
<evidence type="ECO:0000256" key="1">
    <source>
        <dbReference type="SAM" id="Phobius"/>
    </source>
</evidence>
<proteinExistence type="predicted"/>